<accession>A0A2P2LWS1</accession>
<reference evidence="1" key="1">
    <citation type="submission" date="2018-02" db="EMBL/GenBank/DDBJ databases">
        <title>Rhizophora mucronata_Transcriptome.</title>
        <authorList>
            <person name="Meera S.P."/>
            <person name="Sreeshan A."/>
            <person name="Augustine A."/>
        </authorList>
    </citation>
    <scope>NUCLEOTIDE SEQUENCE</scope>
    <source>
        <tissue evidence="1">Leaf</tissue>
    </source>
</reference>
<sequence length="95" mass="11122">MELLLGWVCKIFYPIRIKSCSFLILHDILNGNSGEIDKQQFYVKLKWIGSCIVLVLWKRIFLGRGPNLSHLAFRISFLNVCSCLRLRIFFLPIYA</sequence>
<organism evidence="1">
    <name type="scientific">Rhizophora mucronata</name>
    <name type="common">Asiatic mangrove</name>
    <dbReference type="NCBI Taxonomy" id="61149"/>
    <lineage>
        <taxon>Eukaryota</taxon>
        <taxon>Viridiplantae</taxon>
        <taxon>Streptophyta</taxon>
        <taxon>Embryophyta</taxon>
        <taxon>Tracheophyta</taxon>
        <taxon>Spermatophyta</taxon>
        <taxon>Magnoliopsida</taxon>
        <taxon>eudicotyledons</taxon>
        <taxon>Gunneridae</taxon>
        <taxon>Pentapetalae</taxon>
        <taxon>rosids</taxon>
        <taxon>fabids</taxon>
        <taxon>Malpighiales</taxon>
        <taxon>Rhizophoraceae</taxon>
        <taxon>Rhizophora</taxon>
    </lineage>
</organism>
<name>A0A2P2LWS1_RHIMU</name>
<dbReference type="AlphaFoldDB" id="A0A2P2LWS1"/>
<protein>
    <submittedName>
        <fullName evidence="1">Uncharacterized protein MANES_06G104100</fullName>
    </submittedName>
</protein>
<proteinExistence type="predicted"/>
<dbReference type="EMBL" id="GGEC01041933">
    <property type="protein sequence ID" value="MBX22417.1"/>
    <property type="molecule type" value="Transcribed_RNA"/>
</dbReference>
<evidence type="ECO:0000313" key="1">
    <source>
        <dbReference type="EMBL" id="MBX22417.1"/>
    </source>
</evidence>